<protein>
    <recommendedName>
        <fullName evidence="2">DUF2577 domain-containing protein</fullName>
    </recommendedName>
</protein>
<name>A0A6N3AAL8_9FIRM</name>
<organism evidence="1">
    <name type="scientific">Veillonella ratti</name>
    <dbReference type="NCBI Taxonomy" id="103892"/>
    <lineage>
        <taxon>Bacteria</taxon>
        <taxon>Bacillati</taxon>
        <taxon>Bacillota</taxon>
        <taxon>Negativicutes</taxon>
        <taxon>Veillonellales</taxon>
        <taxon>Veillonellaceae</taxon>
        <taxon>Veillonella</taxon>
    </lineage>
</organism>
<proteinExistence type="predicted"/>
<dbReference type="Pfam" id="PF10844">
    <property type="entry name" value="DUF2577"/>
    <property type="match status" value="1"/>
</dbReference>
<dbReference type="AlphaFoldDB" id="A0A6N3AAL8"/>
<sequence>MPEQIPTAAQSAAKLVDMVTGIAQDARPRQTMIGVVIASPPDIKVQLNDIILTKEDVYISEYLLVGYERTAKGVIKSETQPRAGGSGMPAFASHTHDIDNPYTDNIIYTDTLKPGDRVSVIPVYNPGGQEDQLYLIEDKVVRLV</sequence>
<reference evidence="1" key="1">
    <citation type="submission" date="2019-11" db="EMBL/GenBank/DDBJ databases">
        <authorList>
            <person name="Feng L."/>
        </authorList>
    </citation>
    <scope>NUCLEOTIDE SEQUENCE</scope>
    <source>
        <strain evidence="1">VrattiLFYP33</strain>
    </source>
</reference>
<evidence type="ECO:0000313" key="1">
    <source>
        <dbReference type="EMBL" id="VYT85422.1"/>
    </source>
</evidence>
<dbReference type="EMBL" id="CACRUX010000021">
    <property type="protein sequence ID" value="VYT85422.1"/>
    <property type="molecule type" value="Genomic_DNA"/>
</dbReference>
<dbReference type="InterPro" id="IPR022555">
    <property type="entry name" value="DUF2577"/>
</dbReference>
<dbReference type="RefSeq" id="WP_021841335.1">
    <property type="nucleotide sequence ID" value="NZ_CACRUX010000021.1"/>
</dbReference>
<evidence type="ECO:0008006" key="2">
    <source>
        <dbReference type="Google" id="ProtNLM"/>
    </source>
</evidence>
<accession>A0A6N3AAL8</accession>
<gene>
    <name evidence="1" type="ORF">VRLFYP33_00619</name>
</gene>